<evidence type="ECO:0000259" key="19">
    <source>
        <dbReference type="PROSITE" id="PS52035"/>
    </source>
</evidence>
<feature type="chain" id="PRO_5012218157" description="Inactive metallocarboxypeptidase ECM14" evidence="18">
    <location>
        <begin position="26"/>
        <end position="606"/>
    </location>
</feature>
<dbReference type="SUPFAM" id="SSF53187">
    <property type="entry name" value="Zn-dependent exopeptidases"/>
    <property type="match status" value="1"/>
</dbReference>
<dbReference type="FunFam" id="3.40.630.10:FF:000060">
    <property type="entry name" value="Putative metallocarboxypeptidase ecm14"/>
    <property type="match status" value="1"/>
</dbReference>
<evidence type="ECO:0000256" key="7">
    <source>
        <dbReference type="ARBA" id="ARBA00022723"/>
    </source>
</evidence>
<reference evidence="20 21" key="1">
    <citation type="journal article" date="2015" name="Environ. Microbiol.">
        <title>Metagenome sequence of Elaphomyces granulatus from sporocarp tissue reveals Ascomycota ectomycorrhizal fingerprints of genome expansion and a Proteobacteria-rich microbiome.</title>
        <authorList>
            <person name="Quandt C.A."/>
            <person name="Kohler A."/>
            <person name="Hesse C.N."/>
            <person name="Sharpton T.J."/>
            <person name="Martin F."/>
            <person name="Spatafora J.W."/>
        </authorList>
    </citation>
    <scope>NUCLEOTIDE SEQUENCE [LARGE SCALE GENOMIC DNA]</scope>
    <source>
        <strain evidence="20 21">OSC145934</strain>
    </source>
</reference>
<dbReference type="PROSITE" id="PS00132">
    <property type="entry name" value="CARBOXYPEPT_ZN_1"/>
    <property type="match status" value="1"/>
</dbReference>
<dbReference type="Proteomes" id="UP000243515">
    <property type="component" value="Unassembled WGS sequence"/>
</dbReference>
<dbReference type="PROSITE" id="PS52035">
    <property type="entry name" value="PEPTIDASE_M14"/>
    <property type="match status" value="1"/>
</dbReference>
<evidence type="ECO:0000256" key="1">
    <source>
        <dbReference type="ARBA" id="ARBA00001947"/>
    </source>
</evidence>
<dbReference type="PANTHER" id="PTHR11705:SF147">
    <property type="entry name" value="INACTIVE METALLOCARBOXYPEPTIDASE ECM14"/>
    <property type="match status" value="1"/>
</dbReference>
<dbReference type="GO" id="GO:0008270">
    <property type="term" value="F:zinc ion binding"/>
    <property type="evidence" value="ECO:0007669"/>
    <property type="project" value="InterPro"/>
</dbReference>
<organism evidence="20 21">
    <name type="scientific">Elaphomyces granulatus</name>
    <dbReference type="NCBI Taxonomy" id="519963"/>
    <lineage>
        <taxon>Eukaryota</taxon>
        <taxon>Fungi</taxon>
        <taxon>Dikarya</taxon>
        <taxon>Ascomycota</taxon>
        <taxon>Pezizomycotina</taxon>
        <taxon>Eurotiomycetes</taxon>
        <taxon>Eurotiomycetidae</taxon>
        <taxon>Eurotiales</taxon>
        <taxon>Elaphomycetaceae</taxon>
        <taxon>Elaphomyces</taxon>
    </lineage>
</organism>
<gene>
    <name evidence="20" type="ORF">Egran_05692</name>
</gene>
<evidence type="ECO:0000256" key="15">
    <source>
        <dbReference type="ARBA" id="ARBA00026213"/>
    </source>
</evidence>
<evidence type="ECO:0000256" key="16">
    <source>
        <dbReference type="PROSITE-ProRule" id="PRU01379"/>
    </source>
</evidence>
<keyword evidence="6" id="KW-0926">Vacuole</keyword>
<dbReference type="GO" id="GO:0005576">
    <property type="term" value="C:extracellular region"/>
    <property type="evidence" value="ECO:0007669"/>
    <property type="project" value="UniProtKB-SubCell"/>
</dbReference>
<feature type="domain" description="Peptidase M14" evidence="19">
    <location>
        <begin position="204"/>
        <end position="527"/>
    </location>
</feature>
<dbReference type="Pfam" id="PF00246">
    <property type="entry name" value="Peptidase_M14"/>
    <property type="match status" value="1"/>
</dbReference>
<evidence type="ECO:0000256" key="9">
    <source>
        <dbReference type="ARBA" id="ARBA00022833"/>
    </source>
</evidence>
<dbReference type="Gene3D" id="3.40.630.10">
    <property type="entry name" value="Zn peptidases"/>
    <property type="match status" value="1"/>
</dbReference>
<evidence type="ECO:0000256" key="13">
    <source>
        <dbReference type="ARBA" id="ARBA00025210"/>
    </source>
</evidence>
<evidence type="ECO:0000256" key="17">
    <source>
        <dbReference type="SAM" id="MobiDB-lite"/>
    </source>
</evidence>
<dbReference type="PRINTS" id="PR00765">
    <property type="entry name" value="CRBOXYPTASEA"/>
</dbReference>
<evidence type="ECO:0000256" key="6">
    <source>
        <dbReference type="ARBA" id="ARBA00022554"/>
    </source>
</evidence>
<keyword evidence="8 18" id="KW-0732">Signal</keyword>
<comment type="subcellular location">
    <subcellularLocation>
        <location evidence="3">Secreted</location>
    </subcellularLocation>
    <subcellularLocation>
        <location evidence="2">Vacuole</location>
    </subcellularLocation>
</comment>
<keyword evidence="12" id="KW-0961">Cell wall biogenesis/degradation</keyword>
<evidence type="ECO:0000256" key="2">
    <source>
        <dbReference type="ARBA" id="ARBA00004116"/>
    </source>
</evidence>
<dbReference type="GO" id="GO:0004181">
    <property type="term" value="F:metallocarboxypeptidase activity"/>
    <property type="evidence" value="ECO:0007669"/>
    <property type="project" value="InterPro"/>
</dbReference>
<dbReference type="GO" id="GO:0005773">
    <property type="term" value="C:vacuole"/>
    <property type="evidence" value="ECO:0007669"/>
    <property type="project" value="UniProtKB-SubCell"/>
</dbReference>
<dbReference type="CDD" id="cd03860">
    <property type="entry name" value="M14_CP_A-B_like"/>
    <property type="match status" value="1"/>
</dbReference>
<dbReference type="InterPro" id="IPR057246">
    <property type="entry name" value="CARBOXYPEPT_ZN_1"/>
</dbReference>
<dbReference type="SMART" id="SM00631">
    <property type="entry name" value="Zn_pept"/>
    <property type="match status" value="1"/>
</dbReference>
<evidence type="ECO:0000256" key="10">
    <source>
        <dbReference type="ARBA" id="ARBA00023157"/>
    </source>
</evidence>
<evidence type="ECO:0000256" key="18">
    <source>
        <dbReference type="SAM" id="SignalP"/>
    </source>
</evidence>
<sequence length="606" mass="67960">MLLQQYPAFSLFLLCALLCASLVLSVPAGSSIVPPPPLEPLSLFAKKQDPRRPWVRFRDAIIEKIWGITKKPSSSSYLWKDPYDDHSPPSKALARYGSDVVLRFELRHSGEAAALANAINVLFLDVWASTETFVDLRLAQEMIPSLLGLLPQSLQSAHALLIGDLSDMIYDSYPSRHSTGLGNRPGFSPSVRQSSNVADLFFRDYQPLSVIIPWMRLMASMFASHVRMIRVGMSFEGRDILALRLGLHRASSEPRKEPRKTVVVVGGAHAREWISTSTVAYVAYNLITGYGKSAPITRLLEDFDWVLVPTLNPDGYVYTWEVDRLWRKNRQRTSLHFCPGLDLDRSWGFGWTEEETRSNPCSESHAGDQPFDAVEAQTFAEWALNETANNNVEIVGFLDLHSYSQQILSPHSFSCSSAPPTLENLEELAMKIAKAIRRASRENYAVVSACKGPIVNGEVKSRKDNPTNIESVGGSMLGWFYHQLHATYSYQIKLRDKGTYGFLLPPKDIVPTGKELLNSILVFGKFLLAEDANNLDWESEFQDLDTSHDSVPGQRPGGSFYTTTFQPEQQPMSDVDTTDNQLDTENQHQEDDIVDDDDTLPVNLRK</sequence>
<comment type="caution">
    <text evidence="16">Lacks conserved residue(s) required for the propagation of feature annotation.</text>
</comment>
<evidence type="ECO:0000256" key="3">
    <source>
        <dbReference type="ARBA" id="ARBA00004613"/>
    </source>
</evidence>
<dbReference type="InterPro" id="IPR000834">
    <property type="entry name" value="Peptidase_M14"/>
</dbReference>
<dbReference type="AlphaFoldDB" id="A0A232LQV2"/>
<dbReference type="GO" id="GO:0071555">
    <property type="term" value="P:cell wall organization"/>
    <property type="evidence" value="ECO:0007669"/>
    <property type="project" value="UniProtKB-KW"/>
</dbReference>
<comment type="function">
    <text evidence="13">Inactive carboxypeptidase that may play a role in cell wall organization and biogenesis.</text>
</comment>
<keyword evidence="9" id="KW-0862">Zinc</keyword>
<evidence type="ECO:0000256" key="8">
    <source>
        <dbReference type="ARBA" id="ARBA00022729"/>
    </source>
</evidence>
<keyword evidence="7" id="KW-0479">Metal-binding</keyword>
<evidence type="ECO:0000256" key="4">
    <source>
        <dbReference type="ARBA" id="ARBA00005988"/>
    </source>
</evidence>
<keyword evidence="21" id="KW-1185">Reference proteome</keyword>
<dbReference type="PANTHER" id="PTHR11705">
    <property type="entry name" value="PROTEASE FAMILY M14 CARBOXYPEPTIDASE A,B"/>
    <property type="match status" value="1"/>
</dbReference>
<dbReference type="OrthoDB" id="3626597at2759"/>
<comment type="caution">
    <text evidence="20">The sequence shown here is derived from an EMBL/GenBank/DDBJ whole genome shotgun (WGS) entry which is preliminary data.</text>
</comment>
<evidence type="ECO:0000313" key="21">
    <source>
        <dbReference type="Proteomes" id="UP000243515"/>
    </source>
</evidence>
<keyword evidence="11" id="KW-0325">Glycoprotein</keyword>
<evidence type="ECO:0000256" key="5">
    <source>
        <dbReference type="ARBA" id="ARBA00022525"/>
    </source>
</evidence>
<keyword evidence="10" id="KW-1015">Disulfide bond</keyword>
<dbReference type="EMBL" id="NPHW01005637">
    <property type="protein sequence ID" value="OXV06540.1"/>
    <property type="molecule type" value="Genomic_DNA"/>
</dbReference>
<evidence type="ECO:0000256" key="14">
    <source>
        <dbReference type="ARBA" id="ARBA00026187"/>
    </source>
</evidence>
<feature type="region of interest" description="Disordered" evidence="17">
    <location>
        <begin position="545"/>
        <end position="606"/>
    </location>
</feature>
<evidence type="ECO:0000313" key="20">
    <source>
        <dbReference type="EMBL" id="OXV06540.1"/>
    </source>
</evidence>
<keyword evidence="5" id="KW-0964">Secreted</keyword>
<comment type="similarity">
    <text evidence="4 16">Belongs to the peptidase M14 family.</text>
</comment>
<proteinExistence type="inferred from homology"/>
<dbReference type="GO" id="GO:0006508">
    <property type="term" value="P:proteolysis"/>
    <property type="evidence" value="ECO:0007669"/>
    <property type="project" value="InterPro"/>
</dbReference>
<protein>
    <recommendedName>
        <fullName evidence="14">Inactive metallocarboxypeptidase ECM14</fullName>
    </recommendedName>
    <alternativeName>
        <fullName evidence="15">Inactive metallocarboxypeptidase ecm14</fullName>
    </alternativeName>
</protein>
<evidence type="ECO:0000256" key="11">
    <source>
        <dbReference type="ARBA" id="ARBA00023180"/>
    </source>
</evidence>
<accession>A0A232LQV2</accession>
<name>A0A232LQV2_9EURO</name>
<feature type="signal peptide" evidence="18">
    <location>
        <begin position="1"/>
        <end position="25"/>
    </location>
</feature>
<comment type="cofactor">
    <cofactor evidence="1">
        <name>Zn(2+)</name>
        <dbReference type="ChEBI" id="CHEBI:29105"/>
    </cofactor>
</comment>
<feature type="compositionally biased region" description="Polar residues" evidence="17">
    <location>
        <begin position="560"/>
        <end position="572"/>
    </location>
</feature>
<evidence type="ECO:0000256" key="12">
    <source>
        <dbReference type="ARBA" id="ARBA00023316"/>
    </source>
</evidence>